<feature type="chain" id="PRO_5030007982" evidence="5">
    <location>
        <begin position="30"/>
        <end position="463"/>
    </location>
</feature>
<evidence type="ECO:0000256" key="2">
    <source>
        <dbReference type="ARBA" id="ARBA00022448"/>
    </source>
</evidence>
<accession>A0A0H2ZKS8</accession>
<comment type="similarity">
    <text evidence="1">Belongs to the outer membrane porin (Opr) (TC 1.B.25) family.</text>
</comment>
<reference evidence="6 7" key="1">
    <citation type="journal article" date="2006" name="Genome Biol.">
        <title>Genomic analysis reveals that Pseudomonas aeruginosa virulence is combinatorial.</title>
        <authorList>
            <person name="Lee D.G."/>
            <person name="Urbach J.M."/>
            <person name="Wu G."/>
            <person name="Liberati N.T."/>
            <person name="Feinbaum R.L."/>
            <person name="Miyata S."/>
            <person name="Diggins L.T."/>
            <person name="He J."/>
            <person name="Saucier M."/>
            <person name="Deziel E."/>
            <person name="Friedman L."/>
            <person name="Li L."/>
            <person name="Grills G."/>
            <person name="Montgomery K."/>
            <person name="Kucherlapati R."/>
            <person name="Rahme L.G."/>
            <person name="Ausubel F.M."/>
        </authorList>
    </citation>
    <scope>NUCLEOTIDE SEQUENCE [LARGE SCALE GENOMIC DNA]</scope>
    <source>
        <strain evidence="6 7">UCBPP-PA14</strain>
    </source>
</reference>
<dbReference type="Gene3D" id="2.40.160.10">
    <property type="entry name" value="Porin"/>
    <property type="match status" value="1"/>
</dbReference>
<feature type="signal peptide" evidence="5">
    <location>
        <begin position="1"/>
        <end position="29"/>
    </location>
</feature>
<dbReference type="InterPro" id="IPR005318">
    <property type="entry name" value="OM_porin_bac"/>
</dbReference>
<dbReference type="GO" id="GO:0015288">
    <property type="term" value="F:porin activity"/>
    <property type="evidence" value="ECO:0007669"/>
    <property type="project" value="TreeGrafter"/>
</dbReference>
<dbReference type="EMBL" id="CP000438">
    <property type="protein sequence ID" value="ABJ15254.1"/>
    <property type="molecule type" value="Genomic_DNA"/>
</dbReference>
<name>A0A0H2ZKS8_PSEAB</name>
<dbReference type="AlphaFoldDB" id="A0A0H2ZKS8"/>
<dbReference type="InterPro" id="IPR023614">
    <property type="entry name" value="Porin_dom_sf"/>
</dbReference>
<dbReference type="PANTHER" id="PTHR34596">
    <property type="entry name" value="CHITOPORIN"/>
    <property type="match status" value="1"/>
</dbReference>
<sequence length="463" mass="49851">MKSRKINKSRLALAITAGTLGALAQQAVAAGFIEDSKASLTLRNFYINTDNRNGSASPSKQEEWGQGFILNYQSGFTQGTVGFGVDALGLLGVRLDGGGRAGKSGLGLDRQPGTVFPLESNGEPVHDFASLGLTAKAKVSNTEFRYGTLQPKLPVVTYNDGRLLPVTFEGGQVTSTDLKDFTLVAGQLEHSKGRNSTDNRSLSIAGANGSSAGSRDSNKFYYAGGDYKVNKDLTLQYYYGNLDDFYKQHFLGLIHNWQIGPGVLKTDLRAFDSSSDGKNGSRSGRADGYVSSGYYGSGVTKGEVDNRAFSGLFTYTVSGHSIGAGYQILNGDSDFPFLNRGDGEGSTAYLITDVQIGKFQRAGERTWQVRYGYDFAGLGLPGLTFNTMYLKGDNIKSGRGDQSEWERDIALAYVIPDGTFKGLGFTWKNASFRTGLPVSGSGTATQRDQDENRLIVSYTLPLL</sequence>
<evidence type="ECO:0000256" key="5">
    <source>
        <dbReference type="SAM" id="SignalP"/>
    </source>
</evidence>
<dbReference type="KEGG" id="pau:PA14_03800"/>
<feature type="compositionally biased region" description="Low complexity" evidence="4">
    <location>
        <begin position="201"/>
        <end position="214"/>
    </location>
</feature>
<evidence type="ECO:0000256" key="4">
    <source>
        <dbReference type="SAM" id="MobiDB-lite"/>
    </source>
</evidence>
<proteinExistence type="inferred from homology"/>
<organism evidence="6 7">
    <name type="scientific">Pseudomonas aeruginosa (strain UCBPP-PA14)</name>
    <dbReference type="NCBI Taxonomy" id="208963"/>
    <lineage>
        <taxon>Bacteria</taxon>
        <taxon>Pseudomonadati</taxon>
        <taxon>Pseudomonadota</taxon>
        <taxon>Gammaproteobacteria</taxon>
        <taxon>Pseudomonadales</taxon>
        <taxon>Pseudomonadaceae</taxon>
        <taxon>Pseudomonas</taxon>
    </lineage>
</organism>
<dbReference type="Pfam" id="PF03573">
    <property type="entry name" value="OprD"/>
    <property type="match status" value="1"/>
</dbReference>
<gene>
    <name evidence="6" type="primary">oprE</name>
    <name evidence="6" type="ordered locus">PA14_03800</name>
</gene>
<keyword evidence="3 5" id="KW-0732">Signal</keyword>
<dbReference type="PANTHER" id="PTHR34596:SF2">
    <property type="entry name" value="CHITOPORIN"/>
    <property type="match status" value="1"/>
</dbReference>
<keyword evidence="2" id="KW-0813">Transport</keyword>
<feature type="region of interest" description="Disordered" evidence="4">
    <location>
        <begin position="190"/>
        <end position="214"/>
    </location>
</feature>
<dbReference type="HOGENOM" id="CLU_042378_2_1_6"/>
<evidence type="ECO:0000313" key="6">
    <source>
        <dbReference type="EMBL" id="ABJ15254.1"/>
    </source>
</evidence>
<dbReference type="BioCyc" id="PAER208963:G1G74-319-MONOMER"/>
<protein>
    <submittedName>
        <fullName evidence="6">Anaerobically-induced outer membrane porin OprE</fullName>
    </submittedName>
</protein>
<evidence type="ECO:0000256" key="1">
    <source>
        <dbReference type="ARBA" id="ARBA00009075"/>
    </source>
</evidence>
<evidence type="ECO:0000313" key="7">
    <source>
        <dbReference type="Proteomes" id="UP000000653"/>
    </source>
</evidence>
<dbReference type="RefSeq" id="WP_003137216.1">
    <property type="nucleotide sequence ID" value="NC_008463.1"/>
</dbReference>
<dbReference type="Proteomes" id="UP000000653">
    <property type="component" value="Chromosome"/>
</dbReference>
<dbReference type="GO" id="GO:0016020">
    <property type="term" value="C:membrane"/>
    <property type="evidence" value="ECO:0007669"/>
    <property type="project" value="InterPro"/>
</dbReference>
<evidence type="ECO:0000256" key="3">
    <source>
        <dbReference type="ARBA" id="ARBA00022729"/>
    </source>
</evidence>